<dbReference type="InterPro" id="IPR009548">
    <property type="entry name" value="Prkrip1"/>
</dbReference>
<dbReference type="EMBL" id="JAVRBK010000007">
    <property type="protein sequence ID" value="KAK5640958.1"/>
    <property type="molecule type" value="Genomic_DNA"/>
</dbReference>
<dbReference type="Pfam" id="PF06658">
    <property type="entry name" value="DUF1168"/>
    <property type="match status" value="1"/>
</dbReference>
<feature type="compositionally biased region" description="Basic and acidic residues" evidence="1">
    <location>
        <begin position="215"/>
        <end position="226"/>
    </location>
</feature>
<dbReference type="GO" id="GO:0019901">
    <property type="term" value="F:protein kinase binding"/>
    <property type="evidence" value="ECO:0007669"/>
    <property type="project" value="TreeGrafter"/>
</dbReference>
<name>A0AAN7ZJ09_9COLE</name>
<reference evidence="2 3" key="1">
    <citation type="journal article" date="2024" name="Insects">
        <title>An Improved Chromosome-Level Genome Assembly of the Firefly Pyrocoelia pectoralis.</title>
        <authorList>
            <person name="Fu X."/>
            <person name="Meyer-Rochow V.B."/>
            <person name="Ballantyne L."/>
            <person name="Zhu X."/>
        </authorList>
    </citation>
    <scope>NUCLEOTIDE SEQUENCE [LARGE SCALE GENOMIC DNA]</scope>
    <source>
        <strain evidence="2">XCY_ONT2</strain>
    </source>
</reference>
<evidence type="ECO:0000313" key="3">
    <source>
        <dbReference type="Proteomes" id="UP001329430"/>
    </source>
</evidence>
<feature type="region of interest" description="Disordered" evidence="1">
    <location>
        <begin position="89"/>
        <end position="226"/>
    </location>
</feature>
<feature type="compositionally biased region" description="Acidic residues" evidence="1">
    <location>
        <begin position="147"/>
        <end position="159"/>
    </location>
</feature>
<evidence type="ECO:0000256" key="1">
    <source>
        <dbReference type="SAM" id="MobiDB-lite"/>
    </source>
</evidence>
<feature type="compositionally biased region" description="Basic and acidic residues" evidence="1">
    <location>
        <begin position="89"/>
        <end position="121"/>
    </location>
</feature>
<keyword evidence="3" id="KW-1185">Reference proteome</keyword>
<evidence type="ECO:0000313" key="2">
    <source>
        <dbReference type="EMBL" id="KAK5640958.1"/>
    </source>
</evidence>
<protein>
    <recommendedName>
        <fullName evidence="4">PRKR-interacting protein 1</fullName>
    </recommendedName>
</protein>
<sequence>MSYQEIENEAEEKIIGKPTIIRNATDLQRLKLEKLMKHPDKPILLPEKPKDRGVPVVPEFVRNVMGSSAGAGSGEFHVYRHLRRKEYARQKYMREKGERDRLDDEYHKKLEDNKKKAADRTAKKRAKRQKRRNKKGSVTATIKNESDSEESSEIENEEEQNIKQGESEQNDSQNDSVNDLQNENERRDRNLNETSNKNDPDNGKEVHSQNSDSAKVSEENVEHNEN</sequence>
<gene>
    <name evidence="2" type="ORF">RI129_009505</name>
</gene>
<dbReference type="GO" id="GO:0004860">
    <property type="term" value="F:protein kinase inhibitor activity"/>
    <property type="evidence" value="ECO:0007669"/>
    <property type="project" value="TreeGrafter"/>
</dbReference>
<organism evidence="2 3">
    <name type="scientific">Pyrocoelia pectoralis</name>
    <dbReference type="NCBI Taxonomy" id="417401"/>
    <lineage>
        <taxon>Eukaryota</taxon>
        <taxon>Metazoa</taxon>
        <taxon>Ecdysozoa</taxon>
        <taxon>Arthropoda</taxon>
        <taxon>Hexapoda</taxon>
        <taxon>Insecta</taxon>
        <taxon>Pterygota</taxon>
        <taxon>Neoptera</taxon>
        <taxon>Endopterygota</taxon>
        <taxon>Coleoptera</taxon>
        <taxon>Polyphaga</taxon>
        <taxon>Elateriformia</taxon>
        <taxon>Elateroidea</taxon>
        <taxon>Lampyridae</taxon>
        <taxon>Lampyrinae</taxon>
        <taxon>Pyrocoelia</taxon>
    </lineage>
</organism>
<feature type="compositionally biased region" description="Basic residues" evidence="1">
    <location>
        <begin position="122"/>
        <end position="135"/>
    </location>
</feature>
<dbReference type="GO" id="GO:0005730">
    <property type="term" value="C:nucleolus"/>
    <property type="evidence" value="ECO:0007669"/>
    <property type="project" value="TreeGrafter"/>
</dbReference>
<dbReference type="PANTHER" id="PTHR13507:SF0">
    <property type="entry name" value="PRKR-INTERACTING PROTEIN 1"/>
    <property type="match status" value="1"/>
</dbReference>
<accession>A0AAN7ZJ09</accession>
<dbReference type="Proteomes" id="UP001329430">
    <property type="component" value="Chromosome 7"/>
</dbReference>
<feature type="compositionally biased region" description="Basic and acidic residues" evidence="1">
    <location>
        <begin position="183"/>
        <end position="207"/>
    </location>
</feature>
<dbReference type="GO" id="GO:0003725">
    <property type="term" value="F:double-stranded RNA binding"/>
    <property type="evidence" value="ECO:0007669"/>
    <property type="project" value="InterPro"/>
</dbReference>
<dbReference type="PANTHER" id="PTHR13507">
    <property type="entry name" value="PRKR-INTERACTING PROTEIN 1"/>
    <property type="match status" value="1"/>
</dbReference>
<dbReference type="AlphaFoldDB" id="A0AAN7ZJ09"/>
<comment type="caution">
    <text evidence="2">The sequence shown here is derived from an EMBL/GenBank/DDBJ whole genome shotgun (WGS) entry which is preliminary data.</text>
</comment>
<evidence type="ECO:0008006" key="4">
    <source>
        <dbReference type="Google" id="ProtNLM"/>
    </source>
</evidence>
<proteinExistence type="predicted"/>